<keyword evidence="2" id="KW-1185">Reference proteome</keyword>
<accession>A0A811VA97</accession>
<protein>
    <submittedName>
        <fullName evidence="1">(Mediterranean fruit fly) hypothetical protein</fullName>
    </submittedName>
</protein>
<organism evidence="1 2">
    <name type="scientific">Ceratitis capitata</name>
    <name type="common">Mediterranean fruit fly</name>
    <name type="synonym">Tephritis capitata</name>
    <dbReference type="NCBI Taxonomy" id="7213"/>
    <lineage>
        <taxon>Eukaryota</taxon>
        <taxon>Metazoa</taxon>
        <taxon>Ecdysozoa</taxon>
        <taxon>Arthropoda</taxon>
        <taxon>Hexapoda</taxon>
        <taxon>Insecta</taxon>
        <taxon>Pterygota</taxon>
        <taxon>Neoptera</taxon>
        <taxon>Endopterygota</taxon>
        <taxon>Diptera</taxon>
        <taxon>Brachycera</taxon>
        <taxon>Muscomorpha</taxon>
        <taxon>Tephritoidea</taxon>
        <taxon>Tephritidae</taxon>
        <taxon>Ceratitis</taxon>
        <taxon>Ceratitis</taxon>
    </lineage>
</organism>
<dbReference type="Proteomes" id="UP000606786">
    <property type="component" value="Unassembled WGS sequence"/>
</dbReference>
<dbReference type="EMBL" id="CAJHJT010000034">
    <property type="protein sequence ID" value="CAD7006707.1"/>
    <property type="molecule type" value="Genomic_DNA"/>
</dbReference>
<evidence type="ECO:0000313" key="2">
    <source>
        <dbReference type="Proteomes" id="UP000606786"/>
    </source>
</evidence>
<name>A0A811VA97_CERCA</name>
<comment type="caution">
    <text evidence="1">The sequence shown here is derived from an EMBL/GenBank/DDBJ whole genome shotgun (WGS) entry which is preliminary data.</text>
</comment>
<dbReference type="AlphaFoldDB" id="A0A811VA97"/>
<evidence type="ECO:0000313" key="1">
    <source>
        <dbReference type="EMBL" id="CAD7006707.1"/>
    </source>
</evidence>
<gene>
    <name evidence="1" type="ORF">CCAP1982_LOCUS15006</name>
</gene>
<sequence>MKNQKKQRGICVICHDVAQRSQSENVARNKCETFKANKFQDIYCSFRFRKTWAAERILVMIVAQNRKSIAAMAAFAAYDI</sequence>
<proteinExistence type="predicted"/>
<reference evidence="1" key="1">
    <citation type="submission" date="2020-11" db="EMBL/GenBank/DDBJ databases">
        <authorList>
            <person name="Whitehead M."/>
        </authorList>
    </citation>
    <scope>NUCLEOTIDE SEQUENCE</scope>
    <source>
        <strain evidence="1">EGII</strain>
    </source>
</reference>